<keyword evidence="7" id="KW-0044">Antibiotic</keyword>
<evidence type="ECO:0000313" key="9">
    <source>
        <dbReference type="EMBL" id="KNC28150.1"/>
    </source>
</evidence>
<name>A0A0L0C7A3_LUCCU</name>
<evidence type="ECO:0000256" key="5">
    <source>
        <dbReference type="ARBA" id="ARBA00022588"/>
    </source>
</evidence>
<dbReference type="GO" id="GO:0005576">
    <property type="term" value="C:extracellular region"/>
    <property type="evidence" value="ECO:0007669"/>
    <property type="project" value="UniProtKB-SubCell"/>
</dbReference>
<reference evidence="9 10" key="1">
    <citation type="journal article" date="2015" name="Nat. Commun.">
        <title>Lucilia cuprina genome unlocks parasitic fly biology to underpin future interventions.</title>
        <authorList>
            <person name="Anstead C.A."/>
            <person name="Korhonen P.K."/>
            <person name="Young N.D."/>
            <person name="Hall R.S."/>
            <person name="Jex A.R."/>
            <person name="Murali S.C."/>
            <person name="Hughes D.S."/>
            <person name="Lee S.F."/>
            <person name="Perry T."/>
            <person name="Stroehlein A.J."/>
            <person name="Ansell B.R."/>
            <person name="Breugelmans B."/>
            <person name="Hofmann A."/>
            <person name="Qu J."/>
            <person name="Dugan S."/>
            <person name="Lee S.L."/>
            <person name="Chao H."/>
            <person name="Dinh H."/>
            <person name="Han Y."/>
            <person name="Doddapaneni H.V."/>
            <person name="Worley K.C."/>
            <person name="Muzny D.M."/>
            <person name="Ioannidis P."/>
            <person name="Waterhouse R.M."/>
            <person name="Zdobnov E.M."/>
            <person name="James P.J."/>
            <person name="Bagnall N.H."/>
            <person name="Kotze A.C."/>
            <person name="Gibbs R.A."/>
            <person name="Richards S."/>
            <person name="Batterham P."/>
            <person name="Gasser R.B."/>
        </authorList>
    </citation>
    <scope>NUCLEOTIDE SEQUENCE [LARGE SCALE GENOMIC DNA]</scope>
    <source>
        <strain evidence="9 10">LS</strain>
        <tissue evidence="9">Full body</tissue>
    </source>
</reference>
<keyword evidence="3" id="KW-0964">Secreted</keyword>
<comment type="subcellular location">
    <subcellularLocation>
        <location evidence="1">Secreted</location>
    </subcellularLocation>
</comment>
<proteinExistence type="inferred from homology"/>
<keyword evidence="4" id="KW-0929">Antimicrobial</keyword>
<evidence type="ECO:0000313" key="10">
    <source>
        <dbReference type="Proteomes" id="UP000037069"/>
    </source>
</evidence>
<evidence type="ECO:0000259" key="8">
    <source>
        <dbReference type="Pfam" id="PF03769"/>
    </source>
</evidence>
<dbReference type="InterPro" id="IPR005521">
    <property type="entry name" value="Attacin_C"/>
</dbReference>
<dbReference type="Proteomes" id="UP000037069">
    <property type="component" value="Unassembled WGS sequence"/>
</dbReference>
<dbReference type="AlphaFoldDB" id="A0A0L0C7A3"/>
<protein>
    <recommendedName>
        <fullName evidence="8">Attacin C-terminal domain-containing protein</fullName>
    </recommendedName>
</protein>
<sequence length="200" mass="22719">MGISFSTNTWGINNINLYGAQKVGNEQIQTLAGLFAHINLDEGPLVQGLFAETNVVGNAVNVTYTTISREGDNLQGSFRLQLFKQELWELNLNFFHNITNIYNFFKFSRFGGNICWSFPQEGNMLELGVSHIPLFHTTTLDLICKTNLWKSKNDSFNIDLTTNMTFYIRGPLVGQHNFVASLTLSYDLWHTVLKEKVLTN</sequence>
<comment type="caution">
    <text evidence="9">The sequence shown here is derived from an EMBL/GenBank/DDBJ whole genome shotgun (WGS) entry which is preliminary data.</text>
</comment>
<gene>
    <name evidence="9" type="ORF">FF38_04399</name>
</gene>
<dbReference type="Pfam" id="PF03769">
    <property type="entry name" value="Attacin_C"/>
    <property type="match status" value="1"/>
</dbReference>
<accession>A0A0L0C7A3</accession>
<evidence type="ECO:0000256" key="1">
    <source>
        <dbReference type="ARBA" id="ARBA00004613"/>
    </source>
</evidence>
<dbReference type="OMA" id="KERANWS"/>
<keyword evidence="6" id="KW-0391">Immunity</keyword>
<comment type="similarity">
    <text evidence="2">Belongs to the attacin/sarcotoxin-2 family.</text>
</comment>
<evidence type="ECO:0000256" key="2">
    <source>
        <dbReference type="ARBA" id="ARBA00007550"/>
    </source>
</evidence>
<evidence type="ECO:0000256" key="6">
    <source>
        <dbReference type="ARBA" id="ARBA00022859"/>
    </source>
</evidence>
<feature type="domain" description="Attacin C-terminal" evidence="8">
    <location>
        <begin position="71"/>
        <end position="186"/>
    </location>
</feature>
<dbReference type="OrthoDB" id="7912310at2759"/>
<organism evidence="9 10">
    <name type="scientific">Lucilia cuprina</name>
    <name type="common">Green bottle fly</name>
    <name type="synonym">Australian sheep blowfly</name>
    <dbReference type="NCBI Taxonomy" id="7375"/>
    <lineage>
        <taxon>Eukaryota</taxon>
        <taxon>Metazoa</taxon>
        <taxon>Ecdysozoa</taxon>
        <taxon>Arthropoda</taxon>
        <taxon>Hexapoda</taxon>
        <taxon>Insecta</taxon>
        <taxon>Pterygota</taxon>
        <taxon>Neoptera</taxon>
        <taxon>Endopterygota</taxon>
        <taxon>Diptera</taxon>
        <taxon>Brachycera</taxon>
        <taxon>Muscomorpha</taxon>
        <taxon>Oestroidea</taxon>
        <taxon>Calliphoridae</taxon>
        <taxon>Luciliinae</taxon>
        <taxon>Lucilia</taxon>
    </lineage>
</organism>
<keyword evidence="10" id="KW-1185">Reference proteome</keyword>
<evidence type="ECO:0000256" key="3">
    <source>
        <dbReference type="ARBA" id="ARBA00022525"/>
    </source>
</evidence>
<evidence type="ECO:0000256" key="4">
    <source>
        <dbReference type="ARBA" id="ARBA00022529"/>
    </source>
</evidence>
<dbReference type="EMBL" id="JRES01000819">
    <property type="protein sequence ID" value="KNC28150.1"/>
    <property type="molecule type" value="Genomic_DNA"/>
</dbReference>
<keyword evidence="5" id="KW-0399">Innate immunity</keyword>
<dbReference type="GO" id="GO:0042742">
    <property type="term" value="P:defense response to bacterium"/>
    <property type="evidence" value="ECO:0007669"/>
    <property type="project" value="UniProtKB-KW"/>
</dbReference>
<evidence type="ECO:0000256" key="7">
    <source>
        <dbReference type="ARBA" id="ARBA00023022"/>
    </source>
</evidence>
<dbReference type="GO" id="GO:0045087">
    <property type="term" value="P:innate immune response"/>
    <property type="evidence" value="ECO:0007669"/>
    <property type="project" value="UniProtKB-KW"/>
</dbReference>